<feature type="domain" description="Fungal-type protein kinase" evidence="2">
    <location>
        <begin position="52"/>
        <end position="481"/>
    </location>
</feature>
<dbReference type="Gene3D" id="1.10.510.10">
    <property type="entry name" value="Transferase(Phosphotransferase) domain 1"/>
    <property type="match status" value="1"/>
</dbReference>
<dbReference type="PANTHER" id="PTHR38248">
    <property type="entry name" value="FUNK1 6"/>
    <property type="match status" value="1"/>
</dbReference>
<dbReference type="PANTHER" id="PTHR38248:SF2">
    <property type="entry name" value="FUNK1 11"/>
    <property type="match status" value="1"/>
</dbReference>
<dbReference type="SUPFAM" id="SSF56112">
    <property type="entry name" value="Protein kinase-like (PK-like)"/>
    <property type="match status" value="1"/>
</dbReference>
<dbReference type="Pfam" id="PF17667">
    <property type="entry name" value="Pkinase_fungal"/>
    <property type="match status" value="1"/>
</dbReference>
<keyword evidence="4" id="KW-1185">Reference proteome</keyword>
<name>A0A9Q5I2R8_SANBA</name>
<protein>
    <recommendedName>
        <fullName evidence="2">Fungal-type protein kinase domain-containing protein</fullName>
    </recommendedName>
</protein>
<dbReference type="AlphaFoldDB" id="A0A9Q5I2R8"/>
<organism evidence="3 4">
    <name type="scientific">Sanghuangporus baumii</name>
    <name type="common">Phellinus baumii</name>
    <dbReference type="NCBI Taxonomy" id="108892"/>
    <lineage>
        <taxon>Eukaryota</taxon>
        <taxon>Fungi</taxon>
        <taxon>Dikarya</taxon>
        <taxon>Basidiomycota</taxon>
        <taxon>Agaricomycotina</taxon>
        <taxon>Agaricomycetes</taxon>
        <taxon>Hymenochaetales</taxon>
        <taxon>Hymenochaetaceae</taxon>
        <taxon>Sanghuangporus</taxon>
    </lineage>
</organism>
<comment type="caution">
    <text evidence="3">The sequence shown here is derived from an EMBL/GenBank/DDBJ whole genome shotgun (WGS) entry which is preliminary data.</text>
</comment>
<dbReference type="InterPro" id="IPR040976">
    <property type="entry name" value="Pkinase_fungal"/>
</dbReference>
<evidence type="ECO:0000313" key="4">
    <source>
        <dbReference type="Proteomes" id="UP000757232"/>
    </source>
</evidence>
<gene>
    <name evidence="3" type="ORF">A7U60_g2141</name>
</gene>
<dbReference type="Proteomes" id="UP000757232">
    <property type="component" value="Unassembled WGS sequence"/>
</dbReference>
<dbReference type="InterPro" id="IPR011009">
    <property type="entry name" value="Kinase-like_dom_sf"/>
</dbReference>
<dbReference type="EMBL" id="LNZH02000123">
    <property type="protein sequence ID" value="OCB90623.1"/>
    <property type="molecule type" value="Genomic_DNA"/>
</dbReference>
<accession>A0A9Q5I2R8</accession>
<sequence length="675" mass="78453">MDGERTAPDVEQVFVLKLLPHVTPKSDRDSTTRPDAYFILKAVEDQIMRAIKKEDKVRWWYEIGPTGEFKKGNSPADRNDNVGKLFFSIHRTMSLDPCRRFALGFTIENTDMRLWFCSRGNPVVSTEFKFAARVDLLIHIFLSFAFASKEELGWDLSIRPVIKGTGKRVYRIDIGDKIYETRRILSEDAADSLVSRATRTWEATDLETGKPYVIKDVWIDDDRELEHDIYNAILSDIEKKFGTDVKREVASHLLTPVQHCFVQANGQDDHTTDVMMRGLKLSFKEAFDLKIREVKGNDAKKSIGPSAASDTALRPTRLGRRHPFSQHHALFRKKHYRVVFKETGLALYTLRKLPNIFTVLRDSVKALKWIHECGWTHRDVGLNNVYLYYGRGLIGDLEYAKYKYSQATHKIRSGSTDCMPIEVMKNRYLYYKERYKQGVDDDKTLERLLTTVAKKEKSRTSPAFNHNGLHDMESLWWAIVWELFFHYDKSSFDNETEGQEEQDAQRDYYGLQLFPRNDNADQRQLFLQEEETYIEKLSWMPAQFEGIRNVLNSLRKTLVTKYQEFESHLPEIRMDTIRGTHDTFERVFELCRKTSDGIEFSPAKTTGLRQDLLAEEIMHEIPGAQPDPDSSANLDTETEESRALMETLTLTDDDDSNDFLTLMPIPRKARYTFEI</sequence>
<evidence type="ECO:0000259" key="2">
    <source>
        <dbReference type="Pfam" id="PF17667"/>
    </source>
</evidence>
<evidence type="ECO:0000256" key="1">
    <source>
        <dbReference type="SAM" id="MobiDB-lite"/>
    </source>
</evidence>
<feature type="region of interest" description="Disordered" evidence="1">
    <location>
        <begin position="622"/>
        <end position="641"/>
    </location>
</feature>
<proteinExistence type="predicted"/>
<reference evidence="3" key="1">
    <citation type="submission" date="2016-06" db="EMBL/GenBank/DDBJ databases">
        <title>Draft Genome sequence of the fungus Inonotus baumii.</title>
        <authorList>
            <person name="Zhu H."/>
            <person name="Lin W."/>
        </authorList>
    </citation>
    <scope>NUCLEOTIDE SEQUENCE</scope>
    <source>
        <strain evidence="3">821</strain>
    </source>
</reference>
<evidence type="ECO:0000313" key="3">
    <source>
        <dbReference type="EMBL" id="OCB90623.1"/>
    </source>
</evidence>
<dbReference type="OrthoDB" id="3260094at2759"/>